<feature type="region of interest" description="Disordered" evidence="1">
    <location>
        <begin position="1"/>
        <end position="179"/>
    </location>
</feature>
<evidence type="ECO:0000313" key="2">
    <source>
        <dbReference type="EMBL" id="KAL1398120.1"/>
    </source>
</evidence>
<sequence>MRNSRNYSLYHKVRGVPYSRNPKPISRSAGSSPSTTERVTVSGVGLRAGVSGEGNGSSSSNDEIAGPSRADVFGKDNGSSSVPNQEIAGQPRTGVSGEDNESSSSNDEIAGPSRAGVSGEDNGSSSFPNHETAGPSWAGVFGSMSPGNEFLDTGDDFNDQGNATDYDHEGDETDSNAEFGPDDFFEHSEEDSMFEEGEKLNPNLNITKNEVILMLMNIFMRHNLTNRAMEDLLRISNNLL</sequence>
<dbReference type="EMBL" id="JBEHCU010006019">
    <property type="protein sequence ID" value="KAL1398120.1"/>
    <property type="molecule type" value="Genomic_DNA"/>
</dbReference>
<evidence type="ECO:0000256" key="1">
    <source>
        <dbReference type="SAM" id="MobiDB-lite"/>
    </source>
</evidence>
<protein>
    <submittedName>
        <fullName evidence="2">Uncharacterized protein</fullName>
    </submittedName>
</protein>
<organism evidence="2 3">
    <name type="scientific">Culex pipiens pipiens</name>
    <name type="common">Northern house mosquito</name>
    <dbReference type="NCBI Taxonomy" id="38569"/>
    <lineage>
        <taxon>Eukaryota</taxon>
        <taxon>Metazoa</taxon>
        <taxon>Ecdysozoa</taxon>
        <taxon>Arthropoda</taxon>
        <taxon>Hexapoda</taxon>
        <taxon>Insecta</taxon>
        <taxon>Pterygota</taxon>
        <taxon>Neoptera</taxon>
        <taxon>Endopterygota</taxon>
        <taxon>Diptera</taxon>
        <taxon>Nematocera</taxon>
        <taxon>Culicoidea</taxon>
        <taxon>Culicidae</taxon>
        <taxon>Culicinae</taxon>
        <taxon>Culicini</taxon>
        <taxon>Culex</taxon>
        <taxon>Culex</taxon>
    </lineage>
</organism>
<proteinExistence type="predicted"/>
<dbReference type="AlphaFoldDB" id="A0ABD1DFP7"/>
<feature type="compositionally biased region" description="Acidic residues" evidence="1">
    <location>
        <begin position="168"/>
        <end position="179"/>
    </location>
</feature>
<dbReference type="Proteomes" id="UP001562425">
    <property type="component" value="Unassembled WGS sequence"/>
</dbReference>
<keyword evidence="3" id="KW-1185">Reference proteome</keyword>
<evidence type="ECO:0000313" key="3">
    <source>
        <dbReference type="Proteomes" id="UP001562425"/>
    </source>
</evidence>
<comment type="caution">
    <text evidence="2">The sequence shown here is derived from an EMBL/GenBank/DDBJ whole genome shotgun (WGS) entry which is preliminary data.</text>
</comment>
<feature type="compositionally biased region" description="Polar residues" evidence="1">
    <location>
        <begin position="28"/>
        <end position="39"/>
    </location>
</feature>
<gene>
    <name evidence="2" type="ORF">pipiens_001209</name>
</gene>
<name>A0ABD1DFP7_CULPP</name>
<reference evidence="2 3" key="1">
    <citation type="submission" date="2024-05" db="EMBL/GenBank/DDBJ databases">
        <title>Culex pipiens pipiens assembly and annotation.</title>
        <authorList>
            <person name="Alout H."/>
            <person name="Durand T."/>
        </authorList>
    </citation>
    <scope>NUCLEOTIDE SEQUENCE [LARGE SCALE GENOMIC DNA]</scope>
    <source>
        <strain evidence="2">HA-2024</strain>
        <tissue evidence="2">Whole body</tissue>
    </source>
</reference>
<accession>A0ABD1DFP7</accession>